<sequence>MSQRSHTDNWDSATESKFYLPAGVTPSSEASWSERLWAMLFNHRV</sequence>
<gene>
    <name evidence="1" type="ORF">BDK61_3277</name>
</gene>
<evidence type="ECO:0000313" key="1">
    <source>
        <dbReference type="EMBL" id="RKS83881.1"/>
    </source>
</evidence>
<evidence type="ECO:0000313" key="2">
    <source>
        <dbReference type="Proteomes" id="UP000268233"/>
    </source>
</evidence>
<accession>A0A495R9G0</accession>
<protein>
    <submittedName>
        <fullName evidence="1">Uncharacterized protein</fullName>
    </submittedName>
</protein>
<comment type="caution">
    <text evidence="1">The sequence shown here is derived from an EMBL/GenBank/DDBJ whole genome shotgun (WGS) entry which is preliminary data.</text>
</comment>
<keyword evidence="2" id="KW-1185">Reference proteome</keyword>
<reference evidence="1 2" key="1">
    <citation type="submission" date="2018-10" db="EMBL/GenBank/DDBJ databases">
        <title>Genomic Encyclopedia of Archaeal and Bacterial Type Strains, Phase II (KMG-II): from individual species to whole genera.</title>
        <authorList>
            <person name="Goeker M."/>
        </authorList>
    </citation>
    <scope>NUCLEOTIDE SEQUENCE [LARGE SCALE GENOMIC DNA]</scope>
    <source>
        <strain evidence="1 2">DSM 11927</strain>
    </source>
</reference>
<proteinExistence type="predicted"/>
<name>A0A495R9G0_9EURY</name>
<organism evidence="1 2">
    <name type="scientific">Haloarcula quadrata</name>
    <dbReference type="NCBI Taxonomy" id="182779"/>
    <lineage>
        <taxon>Archaea</taxon>
        <taxon>Methanobacteriati</taxon>
        <taxon>Methanobacteriota</taxon>
        <taxon>Stenosarchaea group</taxon>
        <taxon>Halobacteria</taxon>
        <taxon>Halobacteriales</taxon>
        <taxon>Haloarculaceae</taxon>
        <taxon>Haloarcula</taxon>
    </lineage>
</organism>
<dbReference type="Proteomes" id="UP000268233">
    <property type="component" value="Unassembled WGS sequence"/>
</dbReference>
<dbReference type="EMBL" id="RBWW01000001">
    <property type="protein sequence ID" value="RKS83881.1"/>
    <property type="molecule type" value="Genomic_DNA"/>
</dbReference>
<dbReference type="AlphaFoldDB" id="A0A495R9G0"/>